<reference evidence="5 6" key="1">
    <citation type="journal article" date="2016" name="Genome Biol. Evol.">
        <title>Gene Family Evolution Reflects Adaptation to Soil Environmental Stressors in the Genome of the Collembolan Orchesella cincta.</title>
        <authorList>
            <person name="Faddeeva-Vakhrusheva A."/>
            <person name="Derks M.F."/>
            <person name="Anvar S.Y."/>
            <person name="Agamennone V."/>
            <person name="Suring W."/>
            <person name="Smit S."/>
            <person name="van Straalen N.M."/>
            <person name="Roelofs D."/>
        </authorList>
    </citation>
    <scope>NUCLEOTIDE SEQUENCE [LARGE SCALE GENOMIC DNA]</scope>
    <source>
        <tissue evidence="5">Mixed pool</tissue>
    </source>
</reference>
<evidence type="ECO:0000256" key="2">
    <source>
        <dbReference type="ARBA" id="ARBA00023242"/>
    </source>
</evidence>
<evidence type="ECO:0000313" key="5">
    <source>
        <dbReference type="EMBL" id="ODM93094.1"/>
    </source>
</evidence>
<evidence type="ECO:0000259" key="4">
    <source>
        <dbReference type="PROSITE" id="PS50013"/>
    </source>
</evidence>
<dbReference type="InterPro" id="IPR023779">
    <property type="entry name" value="Chromodomain_CS"/>
</dbReference>
<comment type="subcellular location">
    <subcellularLocation>
        <location evidence="1">Nucleus</location>
    </subcellularLocation>
</comment>
<comment type="caution">
    <text evidence="5">The sequence shown here is derived from an EMBL/GenBank/DDBJ whole genome shotgun (WGS) entry which is preliminary data.</text>
</comment>
<dbReference type="OrthoDB" id="433924at2759"/>
<evidence type="ECO:0000256" key="3">
    <source>
        <dbReference type="SAM" id="MobiDB-lite"/>
    </source>
</evidence>
<dbReference type="STRING" id="48709.A0A1D2MJV7"/>
<feature type="domain" description="Chromo" evidence="4">
    <location>
        <begin position="4"/>
        <end position="65"/>
    </location>
</feature>
<sequence>MGTYLVEEIVNKRYRRGKAQYLIKWTGYGHHDNSWEPMEHLVGSEIPALIAEFENKRMEKVSAASKQPKLPVATSSKSRKHADLTTQTQQPRKKSATATATSNNSSSSSIEEDAGGANDITVSCRLNLIHTRFVDIFEEAFLITGMIRGEKKLITRRKYITAKPLKTLRPLYRLARLSGACPKLYSRDVNDYRAR</sequence>
<dbReference type="AlphaFoldDB" id="A0A1D2MJV7"/>
<feature type="compositionally biased region" description="Low complexity" evidence="3">
    <location>
        <begin position="96"/>
        <end position="109"/>
    </location>
</feature>
<protein>
    <submittedName>
        <fullName evidence="5">Heterochromatin protein 1</fullName>
    </submittedName>
</protein>
<dbReference type="SMART" id="SM00298">
    <property type="entry name" value="CHROMO"/>
    <property type="match status" value="1"/>
</dbReference>
<organism evidence="5 6">
    <name type="scientific">Orchesella cincta</name>
    <name type="common">Springtail</name>
    <name type="synonym">Podura cincta</name>
    <dbReference type="NCBI Taxonomy" id="48709"/>
    <lineage>
        <taxon>Eukaryota</taxon>
        <taxon>Metazoa</taxon>
        <taxon>Ecdysozoa</taxon>
        <taxon>Arthropoda</taxon>
        <taxon>Hexapoda</taxon>
        <taxon>Collembola</taxon>
        <taxon>Entomobryomorpha</taxon>
        <taxon>Entomobryoidea</taxon>
        <taxon>Orchesellidae</taxon>
        <taxon>Orchesellinae</taxon>
        <taxon>Orchesella</taxon>
    </lineage>
</organism>
<dbReference type="PROSITE" id="PS00598">
    <property type="entry name" value="CHROMO_1"/>
    <property type="match status" value="1"/>
</dbReference>
<proteinExistence type="predicted"/>
<evidence type="ECO:0000313" key="6">
    <source>
        <dbReference type="Proteomes" id="UP000094527"/>
    </source>
</evidence>
<dbReference type="InterPro" id="IPR051219">
    <property type="entry name" value="Heterochromatin_chromo-domain"/>
</dbReference>
<dbReference type="PANTHER" id="PTHR22812">
    <property type="entry name" value="CHROMOBOX PROTEIN"/>
    <property type="match status" value="1"/>
</dbReference>
<keyword evidence="2" id="KW-0539">Nucleus</keyword>
<dbReference type="InterPro" id="IPR000953">
    <property type="entry name" value="Chromo/chromo_shadow_dom"/>
</dbReference>
<dbReference type="Proteomes" id="UP000094527">
    <property type="component" value="Unassembled WGS sequence"/>
</dbReference>
<dbReference type="InterPro" id="IPR023780">
    <property type="entry name" value="Chromo_domain"/>
</dbReference>
<dbReference type="SUPFAM" id="SSF54160">
    <property type="entry name" value="Chromo domain-like"/>
    <property type="match status" value="1"/>
</dbReference>
<dbReference type="Pfam" id="PF00385">
    <property type="entry name" value="Chromo"/>
    <property type="match status" value="1"/>
</dbReference>
<dbReference type="EMBL" id="LJIJ01001077">
    <property type="protein sequence ID" value="ODM93094.1"/>
    <property type="molecule type" value="Genomic_DNA"/>
</dbReference>
<name>A0A1D2MJV7_ORCCI</name>
<evidence type="ECO:0000256" key="1">
    <source>
        <dbReference type="ARBA" id="ARBA00004123"/>
    </source>
</evidence>
<dbReference type="InterPro" id="IPR016197">
    <property type="entry name" value="Chromo-like_dom_sf"/>
</dbReference>
<dbReference type="GO" id="GO:0005694">
    <property type="term" value="C:chromosome"/>
    <property type="evidence" value="ECO:0007669"/>
    <property type="project" value="UniProtKB-ARBA"/>
</dbReference>
<gene>
    <name evidence="5" type="ORF">Ocin01_13589</name>
</gene>
<dbReference type="Gene3D" id="2.40.50.40">
    <property type="match status" value="1"/>
</dbReference>
<dbReference type="PROSITE" id="PS50013">
    <property type="entry name" value="CHROMO_2"/>
    <property type="match status" value="1"/>
</dbReference>
<feature type="region of interest" description="Disordered" evidence="3">
    <location>
        <begin position="60"/>
        <end position="114"/>
    </location>
</feature>
<keyword evidence="6" id="KW-1185">Reference proteome</keyword>
<accession>A0A1D2MJV7</accession>
<dbReference type="CDD" id="cd00024">
    <property type="entry name" value="CD_CSD"/>
    <property type="match status" value="1"/>
</dbReference>
<dbReference type="GO" id="GO:0005634">
    <property type="term" value="C:nucleus"/>
    <property type="evidence" value="ECO:0007669"/>
    <property type="project" value="UniProtKB-SubCell"/>
</dbReference>